<evidence type="ECO:0000313" key="2">
    <source>
        <dbReference type="Proteomes" id="UP000585665"/>
    </source>
</evidence>
<comment type="caution">
    <text evidence="1">The sequence shown here is derived from an EMBL/GenBank/DDBJ whole genome shotgun (WGS) entry which is preliminary data.</text>
</comment>
<dbReference type="RefSeq" id="WP_176613903.1">
    <property type="nucleotide sequence ID" value="NZ_JABXXR010000080.1"/>
</dbReference>
<proteinExistence type="predicted"/>
<sequence>MSDDFIYAYQRELDALRSLGDAFAQAHPKIAGRLRLSRDLVDDPHVERLLEGVAFLTGRVQQRLDDDFPELTNALLDILYPHYLAPLPSGCIVQLHGMPDARTAVAVPTGAPLHTSAPDGSPCRFRTTAPLNIWPLRAHDARLQATPFDAPAHAATRRTQSVLSVKLSLADRDASFSDIAPDRLTFFIHGPSAQAIALYELLCAHTIGVSLAAGPNDDRPTPLPLDALQPRGFAPDEALYPWPRRSFSGLRLLTEYFALPEKFLFFDLAGIDARSLVDTRSEMTLFVYLDTVSPNLTRTLHPDALRLNCVPVVNLFDTACEPVRLTHWQTRYPVEPPAHASRTAAIWQIQSVREIQSDGASLPWQPLYRHLPTDDAQSAGEYVLSRQTTLATDATETWLTPIRFGTAADATPATEPHAAVDERLLSIDATMSDGDMPARLPFGGGAPVFVPEHGLGGVTRIHCLTPPTQSWRRRQRERSAWALITHLTLNHLSLTGGDEGAQALRDLLTLYDVRGSEQTRAAIAGLVSVESRPTVARLSDGLKIGLCRGIEVVLTFDATAWAEHGLFLLASVLDRFLALHVASNNFVRTTVRLVGHPDEVMRFPPRAGYRRVL</sequence>
<gene>
    <name evidence="1" type="primary">tssF</name>
    <name evidence="1" type="ORF">HUK82_10470</name>
</gene>
<dbReference type="Proteomes" id="UP000585665">
    <property type="component" value="Unassembled WGS sequence"/>
</dbReference>
<dbReference type="AlphaFoldDB" id="A0A850PAK1"/>
<reference evidence="1 2" key="1">
    <citation type="submission" date="2020-06" db="EMBL/GenBank/DDBJ databases">
        <title>Description of novel acetic acid bacteria.</title>
        <authorList>
            <person name="Sombolestani A."/>
        </authorList>
    </citation>
    <scope>NUCLEOTIDE SEQUENCE [LARGE SCALE GENOMIC DNA]</scope>
    <source>
        <strain evidence="1 2">LMG 27010</strain>
    </source>
</reference>
<dbReference type="NCBIfam" id="TIGR03359">
    <property type="entry name" value="VI_chp_6"/>
    <property type="match status" value="1"/>
</dbReference>
<dbReference type="PANTHER" id="PTHR35370">
    <property type="entry name" value="CYTOPLASMIC PROTEIN-RELATED-RELATED"/>
    <property type="match status" value="1"/>
</dbReference>
<organism evidence="1 2">
    <name type="scientific">Ameyamaea chiangmaiensis</name>
    <dbReference type="NCBI Taxonomy" id="442969"/>
    <lineage>
        <taxon>Bacteria</taxon>
        <taxon>Pseudomonadati</taxon>
        <taxon>Pseudomonadota</taxon>
        <taxon>Alphaproteobacteria</taxon>
        <taxon>Acetobacterales</taxon>
        <taxon>Acetobacteraceae</taxon>
        <taxon>Ameyamaea</taxon>
    </lineage>
</organism>
<keyword evidence="2" id="KW-1185">Reference proteome</keyword>
<name>A0A850PAK1_9PROT</name>
<dbReference type="PIRSF" id="PIRSF028304">
    <property type="entry name" value="UCP028304"/>
    <property type="match status" value="1"/>
</dbReference>
<accession>A0A850PAK1</accession>
<dbReference type="Pfam" id="PF05947">
    <property type="entry name" value="T6SS_TssF"/>
    <property type="match status" value="1"/>
</dbReference>
<dbReference type="EMBL" id="JABXXR010000080">
    <property type="protein sequence ID" value="NVN40978.1"/>
    <property type="molecule type" value="Genomic_DNA"/>
</dbReference>
<evidence type="ECO:0000313" key="1">
    <source>
        <dbReference type="EMBL" id="NVN40978.1"/>
    </source>
</evidence>
<dbReference type="InterPro" id="IPR010272">
    <property type="entry name" value="T6SS_TssF"/>
</dbReference>
<protein>
    <submittedName>
        <fullName evidence="1">Type VI secretion system baseplate subunit TssF</fullName>
    </submittedName>
</protein>
<dbReference type="PANTHER" id="PTHR35370:SF1">
    <property type="entry name" value="TYPE VI SECRETION SYSTEM COMPONENT TSSF1"/>
    <property type="match status" value="1"/>
</dbReference>